<dbReference type="AlphaFoldDB" id="A0AAV6VAC6"/>
<evidence type="ECO:0008006" key="4">
    <source>
        <dbReference type="Google" id="ProtNLM"/>
    </source>
</evidence>
<keyword evidence="1" id="KW-0732">Signal</keyword>
<dbReference type="EMBL" id="JAFNEN010000133">
    <property type="protein sequence ID" value="KAG8192905.1"/>
    <property type="molecule type" value="Genomic_DNA"/>
</dbReference>
<organism evidence="2 3">
    <name type="scientific">Oedothorax gibbosus</name>
    <dbReference type="NCBI Taxonomy" id="931172"/>
    <lineage>
        <taxon>Eukaryota</taxon>
        <taxon>Metazoa</taxon>
        <taxon>Ecdysozoa</taxon>
        <taxon>Arthropoda</taxon>
        <taxon>Chelicerata</taxon>
        <taxon>Arachnida</taxon>
        <taxon>Araneae</taxon>
        <taxon>Araneomorphae</taxon>
        <taxon>Entelegynae</taxon>
        <taxon>Araneoidea</taxon>
        <taxon>Linyphiidae</taxon>
        <taxon>Erigoninae</taxon>
        <taxon>Oedothorax</taxon>
    </lineage>
</organism>
<dbReference type="InterPro" id="IPR006825">
    <property type="entry name" value="Eclosion"/>
</dbReference>
<evidence type="ECO:0000256" key="1">
    <source>
        <dbReference type="SAM" id="SignalP"/>
    </source>
</evidence>
<accession>A0AAV6VAC6</accession>
<evidence type="ECO:0000313" key="3">
    <source>
        <dbReference type="Proteomes" id="UP000827092"/>
    </source>
</evidence>
<gene>
    <name evidence="2" type="ORF">JTE90_025614</name>
</gene>
<dbReference type="GO" id="GO:0018990">
    <property type="term" value="P:ecdysis, chitin-based cuticle"/>
    <property type="evidence" value="ECO:0007669"/>
    <property type="project" value="InterPro"/>
</dbReference>
<dbReference type="GO" id="GO:0008255">
    <property type="term" value="F:ecdysis-triggering hormone activity"/>
    <property type="evidence" value="ECO:0007669"/>
    <property type="project" value="InterPro"/>
</dbReference>
<keyword evidence="3" id="KW-1185">Reference proteome</keyword>
<proteinExistence type="predicted"/>
<dbReference type="Proteomes" id="UP000827092">
    <property type="component" value="Unassembled WGS sequence"/>
</dbReference>
<feature type="chain" id="PRO_5043720045" description="Eclosion hormone" evidence="1">
    <location>
        <begin position="21"/>
        <end position="111"/>
    </location>
</feature>
<feature type="signal peptide" evidence="1">
    <location>
        <begin position="1"/>
        <end position="20"/>
    </location>
</feature>
<comment type="caution">
    <text evidence="2">The sequence shown here is derived from an EMBL/GenBank/DDBJ whole genome shotgun (WGS) entry which is preliminary data.</text>
</comment>
<reference evidence="2 3" key="1">
    <citation type="journal article" date="2022" name="Nat. Ecol. Evol.">
        <title>A masculinizing supergene underlies an exaggerated male reproductive morph in a spider.</title>
        <authorList>
            <person name="Hendrickx F."/>
            <person name="De Corte Z."/>
            <person name="Sonet G."/>
            <person name="Van Belleghem S.M."/>
            <person name="Kostlbacher S."/>
            <person name="Vangestel C."/>
        </authorList>
    </citation>
    <scope>NUCLEOTIDE SEQUENCE [LARGE SCALE GENOMIC DNA]</scope>
    <source>
        <strain evidence="2">W744_W776</strain>
    </source>
</reference>
<name>A0AAV6VAC6_9ARAC</name>
<dbReference type="Pfam" id="PF04736">
    <property type="entry name" value="Eclosion"/>
    <property type="match status" value="1"/>
</dbReference>
<dbReference type="GO" id="GO:0007218">
    <property type="term" value="P:neuropeptide signaling pathway"/>
    <property type="evidence" value="ECO:0007669"/>
    <property type="project" value="InterPro"/>
</dbReference>
<protein>
    <recommendedName>
        <fullName evidence="4">Eclosion hormone</fullName>
    </recommendedName>
</protein>
<evidence type="ECO:0000313" key="2">
    <source>
        <dbReference type="EMBL" id="KAG8192905.1"/>
    </source>
</evidence>
<sequence>MPSQVLIVCVTTSLLAATLASSEPTSSTTASPETRAKLYQCLNSCAMCVEHWEPGLYNGPRCAKQCMKHKGQRIVDPDCVKLKMFNYDPEVLKEHRKFIRTQTEFENTLDE</sequence>